<accession>A0ABP6X878</accession>
<organism evidence="2 3">
    <name type="scientific">Nonomuraea rosea</name>
    <dbReference type="NCBI Taxonomy" id="638574"/>
    <lineage>
        <taxon>Bacteria</taxon>
        <taxon>Bacillati</taxon>
        <taxon>Actinomycetota</taxon>
        <taxon>Actinomycetes</taxon>
        <taxon>Streptosporangiales</taxon>
        <taxon>Streptosporangiaceae</taxon>
        <taxon>Nonomuraea</taxon>
    </lineage>
</organism>
<evidence type="ECO:0000313" key="2">
    <source>
        <dbReference type="EMBL" id="GAA3562072.1"/>
    </source>
</evidence>
<comment type="caution">
    <text evidence="2">The sequence shown here is derived from an EMBL/GenBank/DDBJ whole genome shotgun (WGS) entry which is preliminary data.</text>
</comment>
<proteinExistence type="predicted"/>
<name>A0ABP6X878_9ACTN</name>
<dbReference type="Proteomes" id="UP001500630">
    <property type="component" value="Unassembled WGS sequence"/>
</dbReference>
<keyword evidence="3" id="KW-1185">Reference proteome</keyword>
<dbReference type="EMBL" id="BAABDQ010000010">
    <property type="protein sequence ID" value="GAA3562072.1"/>
    <property type="molecule type" value="Genomic_DNA"/>
</dbReference>
<reference evidence="3" key="1">
    <citation type="journal article" date="2019" name="Int. J. Syst. Evol. Microbiol.">
        <title>The Global Catalogue of Microorganisms (GCM) 10K type strain sequencing project: providing services to taxonomists for standard genome sequencing and annotation.</title>
        <authorList>
            <consortium name="The Broad Institute Genomics Platform"/>
            <consortium name="The Broad Institute Genome Sequencing Center for Infectious Disease"/>
            <person name="Wu L."/>
            <person name="Ma J."/>
        </authorList>
    </citation>
    <scope>NUCLEOTIDE SEQUENCE [LARGE SCALE GENOMIC DNA]</scope>
    <source>
        <strain evidence="3">JCM 17326</strain>
    </source>
</reference>
<feature type="compositionally biased region" description="Acidic residues" evidence="1">
    <location>
        <begin position="47"/>
        <end position="63"/>
    </location>
</feature>
<evidence type="ECO:0000256" key="1">
    <source>
        <dbReference type="SAM" id="MobiDB-lite"/>
    </source>
</evidence>
<protein>
    <submittedName>
        <fullName evidence="2">Uncharacterized protein</fullName>
    </submittedName>
</protein>
<feature type="compositionally biased region" description="Acidic residues" evidence="1">
    <location>
        <begin position="1"/>
        <end position="13"/>
    </location>
</feature>
<feature type="region of interest" description="Disordered" evidence="1">
    <location>
        <begin position="1"/>
        <end position="73"/>
    </location>
</feature>
<dbReference type="RefSeq" id="WP_345565017.1">
    <property type="nucleotide sequence ID" value="NZ_BAABDQ010000010.1"/>
</dbReference>
<gene>
    <name evidence="2" type="ORF">GCM10022419_048420</name>
</gene>
<evidence type="ECO:0000313" key="3">
    <source>
        <dbReference type="Proteomes" id="UP001500630"/>
    </source>
</evidence>
<sequence length="73" mass="7752">MSDTSDEQPDELPDAVSGINGENDVVAERTGADTPKARRPVPADPPEAQDEPEPEEEPDEDDDVIRPDAGPTG</sequence>